<evidence type="ECO:0000256" key="4">
    <source>
        <dbReference type="ARBA" id="ARBA00023125"/>
    </source>
</evidence>
<evidence type="ECO:0000256" key="7">
    <source>
        <dbReference type="PROSITE-ProRule" id="PRU01091"/>
    </source>
</evidence>
<dbReference type="PROSITE" id="PS50110">
    <property type="entry name" value="RESPONSE_REGULATORY"/>
    <property type="match status" value="1"/>
</dbReference>
<keyword evidence="11" id="KW-1185">Reference proteome</keyword>
<dbReference type="RefSeq" id="WP_343792500.1">
    <property type="nucleotide sequence ID" value="NZ_BAAAEU010000024.1"/>
</dbReference>
<dbReference type="SMART" id="SM00448">
    <property type="entry name" value="REC"/>
    <property type="match status" value="1"/>
</dbReference>
<dbReference type="Proteomes" id="UP001501523">
    <property type="component" value="Unassembled WGS sequence"/>
</dbReference>
<accession>A0ABN1ISA3</accession>
<proteinExistence type="predicted"/>
<gene>
    <name evidence="10" type="ORF">GCM10009105_29590</name>
</gene>
<evidence type="ECO:0000256" key="1">
    <source>
        <dbReference type="ARBA" id="ARBA00022553"/>
    </source>
</evidence>
<dbReference type="InterPro" id="IPR011006">
    <property type="entry name" value="CheY-like_superfamily"/>
</dbReference>
<reference evidence="10 11" key="1">
    <citation type="journal article" date="2019" name="Int. J. Syst. Evol. Microbiol.">
        <title>The Global Catalogue of Microorganisms (GCM) 10K type strain sequencing project: providing services to taxonomists for standard genome sequencing and annotation.</title>
        <authorList>
            <consortium name="The Broad Institute Genomics Platform"/>
            <consortium name="The Broad Institute Genome Sequencing Center for Infectious Disease"/>
            <person name="Wu L."/>
            <person name="Ma J."/>
        </authorList>
    </citation>
    <scope>NUCLEOTIDE SEQUENCE [LARGE SCALE GENOMIC DNA]</scope>
    <source>
        <strain evidence="10 11">JCM 15421</strain>
    </source>
</reference>
<dbReference type="Pfam" id="PF00072">
    <property type="entry name" value="Response_reg"/>
    <property type="match status" value="1"/>
</dbReference>
<dbReference type="PANTHER" id="PTHR48111:SF4">
    <property type="entry name" value="DNA-BINDING DUAL TRANSCRIPTIONAL REGULATOR OMPR"/>
    <property type="match status" value="1"/>
</dbReference>
<dbReference type="EMBL" id="BAAAEU010000024">
    <property type="protein sequence ID" value="GAA0720310.1"/>
    <property type="molecule type" value="Genomic_DNA"/>
</dbReference>
<evidence type="ECO:0000256" key="6">
    <source>
        <dbReference type="PROSITE-ProRule" id="PRU00169"/>
    </source>
</evidence>
<comment type="caution">
    <text evidence="10">The sequence shown here is derived from an EMBL/GenBank/DDBJ whole genome shotgun (WGS) entry which is preliminary data.</text>
</comment>
<dbReference type="Gene3D" id="1.10.10.10">
    <property type="entry name" value="Winged helix-like DNA-binding domain superfamily/Winged helix DNA-binding domain"/>
    <property type="match status" value="1"/>
</dbReference>
<dbReference type="Pfam" id="PF00486">
    <property type="entry name" value="Trans_reg_C"/>
    <property type="match status" value="1"/>
</dbReference>
<evidence type="ECO:0000313" key="10">
    <source>
        <dbReference type="EMBL" id="GAA0720310.1"/>
    </source>
</evidence>
<keyword evidence="3" id="KW-0805">Transcription regulation</keyword>
<evidence type="ECO:0000259" key="8">
    <source>
        <dbReference type="PROSITE" id="PS50110"/>
    </source>
</evidence>
<dbReference type="SMART" id="SM00862">
    <property type="entry name" value="Trans_reg_C"/>
    <property type="match status" value="1"/>
</dbReference>
<organism evidence="10 11">
    <name type="scientific">Dokdonella soli</name>
    <dbReference type="NCBI Taxonomy" id="529810"/>
    <lineage>
        <taxon>Bacteria</taxon>
        <taxon>Pseudomonadati</taxon>
        <taxon>Pseudomonadota</taxon>
        <taxon>Gammaproteobacteria</taxon>
        <taxon>Lysobacterales</taxon>
        <taxon>Rhodanobacteraceae</taxon>
        <taxon>Dokdonella</taxon>
    </lineage>
</organism>
<dbReference type="Gene3D" id="3.40.50.2300">
    <property type="match status" value="1"/>
</dbReference>
<dbReference type="CDD" id="cd00383">
    <property type="entry name" value="trans_reg_C"/>
    <property type="match status" value="1"/>
</dbReference>
<dbReference type="PANTHER" id="PTHR48111">
    <property type="entry name" value="REGULATOR OF RPOS"/>
    <property type="match status" value="1"/>
</dbReference>
<evidence type="ECO:0000313" key="11">
    <source>
        <dbReference type="Proteomes" id="UP001501523"/>
    </source>
</evidence>
<feature type="domain" description="Response regulatory" evidence="8">
    <location>
        <begin position="4"/>
        <end position="117"/>
    </location>
</feature>
<dbReference type="InterPro" id="IPR001867">
    <property type="entry name" value="OmpR/PhoB-type_DNA-bd"/>
</dbReference>
<dbReference type="SUPFAM" id="SSF46894">
    <property type="entry name" value="C-terminal effector domain of the bipartite response regulators"/>
    <property type="match status" value="1"/>
</dbReference>
<dbReference type="PROSITE" id="PS51755">
    <property type="entry name" value="OMPR_PHOB"/>
    <property type="match status" value="1"/>
</dbReference>
<name>A0ABN1ISA3_9GAMM</name>
<protein>
    <submittedName>
        <fullName evidence="10">Response regulator transcription factor</fullName>
    </submittedName>
</protein>
<sequence length="229" mass="25472">MTERILIVEDDSRLAEMLEEYLGQAGFRVNRAAFGAAALEQLASSVFDAVVLDLTLPDMDGLDLCRQLRAKSAVPVLMLTARGAATDRIIGLELGADDYLPKPFEPRELLARLRAIWRRSSARTPADRPLRFGRLEIDRAGHALRLDGDLRSVTSYQFSLLVALAENAGRVLSREALMDLVKGEQLEMFDRSIDVHISRIRAAIEDDPKAPRRIITVRGAGYVFARAQD</sequence>
<keyword evidence="2" id="KW-0902">Two-component regulatory system</keyword>
<dbReference type="Gene3D" id="6.10.250.690">
    <property type="match status" value="1"/>
</dbReference>
<evidence type="ECO:0000256" key="5">
    <source>
        <dbReference type="ARBA" id="ARBA00023163"/>
    </source>
</evidence>
<dbReference type="InterPro" id="IPR036388">
    <property type="entry name" value="WH-like_DNA-bd_sf"/>
</dbReference>
<keyword evidence="4 7" id="KW-0238">DNA-binding</keyword>
<dbReference type="InterPro" id="IPR016032">
    <property type="entry name" value="Sig_transdc_resp-reg_C-effctor"/>
</dbReference>
<keyword evidence="1 6" id="KW-0597">Phosphoprotein</keyword>
<evidence type="ECO:0000259" key="9">
    <source>
        <dbReference type="PROSITE" id="PS51755"/>
    </source>
</evidence>
<evidence type="ECO:0000256" key="3">
    <source>
        <dbReference type="ARBA" id="ARBA00023015"/>
    </source>
</evidence>
<dbReference type="InterPro" id="IPR039420">
    <property type="entry name" value="WalR-like"/>
</dbReference>
<keyword evidence="5" id="KW-0804">Transcription</keyword>
<evidence type="ECO:0000256" key="2">
    <source>
        <dbReference type="ARBA" id="ARBA00023012"/>
    </source>
</evidence>
<feature type="domain" description="OmpR/PhoB-type" evidence="9">
    <location>
        <begin position="127"/>
        <end position="226"/>
    </location>
</feature>
<feature type="modified residue" description="4-aspartylphosphate" evidence="6">
    <location>
        <position position="53"/>
    </location>
</feature>
<feature type="DNA-binding region" description="OmpR/PhoB-type" evidence="7">
    <location>
        <begin position="127"/>
        <end position="226"/>
    </location>
</feature>
<dbReference type="SUPFAM" id="SSF52172">
    <property type="entry name" value="CheY-like"/>
    <property type="match status" value="1"/>
</dbReference>
<dbReference type="InterPro" id="IPR001789">
    <property type="entry name" value="Sig_transdc_resp-reg_receiver"/>
</dbReference>